<dbReference type="KEGG" id="moz:MoryE10_23480"/>
<name>A0A8D4VSG5_9GAMM</name>
<dbReference type="NCBIfam" id="NF038110">
    <property type="entry name" value="Lys_methyl_FliB"/>
    <property type="match status" value="1"/>
</dbReference>
<dbReference type="Proteomes" id="UP000824988">
    <property type="component" value="Chromosome"/>
</dbReference>
<gene>
    <name evidence="1" type="ORF">MoryE10_23480</name>
</gene>
<organism evidence="1 2">
    <name type="scientific">Methylogaea oryzae</name>
    <dbReference type="NCBI Taxonomy" id="1295382"/>
    <lineage>
        <taxon>Bacteria</taxon>
        <taxon>Pseudomonadati</taxon>
        <taxon>Pseudomonadota</taxon>
        <taxon>Gammaproteobacteria</taxon>
        <taxon>Methylococcales</taxon>
        <taxon>Methylococcaceae</taxon>
        <taxon>Methylogaea</taxon>
    </lineage>
</organism>
<dbReference type="AlphaFoldDB" id="A0A8D4VSG5"/>
<proteinExistence type="predicted"/>
<sequence>MTTLPPVLTPDYYADFHCLGAECEDNCCVGWTITVDRDTYDAYQNHPNPELAPLFRRSVRKNPAYEEPPPREYGILQLTEEKRCPFLDESQLCRIHKALGESALPDVCAMFPRVVNSFGDKAEYALTLACPEVVRVALLRPEPIRFVMGEQSSELIRRNSVTRRFPPSGNLPADQMLVWSELRFFSIEVLQRRGVSVNTRLALLGLFAEHIDREMGRKGFRDMGALRLVIDEYSQALEVAETVEAQLLQSGPNQRFKLYVIGGILSGSLANGAKPRLAECLVDALDTFHGGGQALQDDAIVARYEAAYRDYYKPFFAEREYILENYLVSEAFRRLFPIVGASAMEAYRELVCNYAIVRFMLVGMAGKHGGVTDALVVKLIRAFTEKASHDREYIPKLLQRLREENSQSLTHMLWLLREHDE</sequence>
<reference evidence="1" key="1">
    <citation type="submission" date="2019-06" db="EMBL/GenBank/DDBJ databases">
        <title>Complete genome sequence of Methylogaea oryzae strain JCM16910.</title>
        <authorList>
            <person name="Asakawa S."/>
        </authorList>
    </citation>
    <scope>NUCLEOTIDE SEQUENCE</scope>
    <source>
        <strain evidence="1">E10</strain>
    </source>
</reference>
<accession>A0A8D4VSG5</accession>
<evidence type="ECO:0000313" key="2">
    <source>
        <dbReference type="Proteomes" id="UP000824988"/>
    </source>
</evidence>
<protein>
    <submittedName>
        <fullName evidence="1">Lysine-N-methylase</fullName>
    </submittedName>
</protein>
<evidence type="ECO:0000313" key="1">
    <source>
        <dbReference type="EMBL" id="BBL71742.1"/>
    </source>
</evidence>
<dbReference type="RefSeq" id="WP_221047138.1">
    <property type="nucleotide sequence ID" value="NZ_AP019782.1"/>
</dbReference>
<keyword evidence="2" id="KW-1185">Reference proteome</keyword>
<dbReference type="EMBL" id="AP019782">
    <property type="protein sequence ID" value="BBL71742.1"/>
    <property type="molecule type" value="Genomic_DNA"/>
</dbReference>